<proteinExistence type="predicted"/>
<evidence type="ECO:0000256" key="1">
    <source>
        <dbReference type="SAM" id="SignalP"/>
    </source>
</evidence>
<keyword evidence="3" id="KW-1185">Reference proteome</keyword>
<protein>
    <submittedName>
        <fullName evidence="2">Uncharacterized protein</fullName>
    </submittedName>
</protein>
<reference evidence="2" key="1">
    <citation type="submission" date="2025-08" db="UniProtKB">
        <authorList>
            <consortium name="Ensembl"/>
        </authorList>
    </citation>
    <scope>IDENTIFICATION</scope>
</reference>
<sequence length="77" mass="8223">TIFNLLPLYFLLVRGWGGRGNGDFQSKIATRGRGTCPGVELLIQPSTACQNVVSMAGWSLLICHFPHINPLAGPGSV</sequence>
<organism evidence="2 3">
    <name type="scientific">Crocodylus porosus</name>
    <name type="common">Saltwater crocodile</name>
    <name type="synonym">Estuarine crocodile</name>
    <dbReference type="NCBI Taxonomy" id="8502"/>
    <lineage>
        <taxon>Eukaryota</taxon>
        <taxon>Metazoa</taxon>
        <taxon>Chordata</taxon>
        <taxon>Craniata</taxon>
        <taxon>Vertebrata</taxon>
        <taxon>Euteleostomi</taxon>
        <taxon>Archelosauria</taxon>
        <taxon>Archosauria</taxon>
        <taxon>Crocodylia</taxon>
        <taxon>Longirostres</taxon>
        <taxon>Crocodylidae</taxon>
        <taxon>Crocodylus</taxon>
    </lineage>
</organism>
<keyword evidence="1" id="KW-0732">Signal</keyword>
<dbReference type="AlphaFoldDB" id="A0A7M4E8J3"/>
<accession>A0A7M4E8J3</accession>
<dbReference type="Ensembl" id="ENSCPRT00005007044.1">
    <property type="protein sequence ID" value="ENSCPRP00005006011.1"/>
    <property type="gene ID" value="ENSCPRG00005004303.1"/>
</dbReference>
<evidence type="ECO:0000313" key="2">
    <source>
        <dbReference type="Ensembl" id="ENSCPRP00005006011.1"/>
    </source>
</evidence>
<evidence type="ECO:0000313" key="3">
    <source>
        <dbReference type="Proteomes" id="UP000594220"/>
    </source>
</evidence>
<reference evidence="2" key="2">
    <citation type="submission" date="2025-09" db="UniProtKB">
        <authorList>
            <consortium name="Ensembl"/>
        </authorList>
    </citation>
    <scope>IDENTIFICATION</scope>
</reference>
<feature type="signal peptide" evidence="1">
    <location>
        <begin position="1"/>
        <end position="17"/>
    </location>
</feature>
<dbReference type="Proteomes" id="UP000594220">
    <property type="component" value="Unplaced"/>
</dbReference>
<name>A0A7M4E8J3_CROPO</name>
<feature type="chain" id="PRO_5029683048" evidence="1">
    <location>
        <begin position="18"/>
        <end position="77"/>
    </location>
</feature>